<dbReference type="Pfam" id="PF00026">
    <property type="entry name" value="Asp"/>
    <property type="match status" value="1"/>
</dbReference>
<sequence length="387" mass="41044">MHVKALSALLSLAMGITAASNPMAVILPRSPTPYQPGSVESYQAELVRRDMSQGPGMIKRCKSQARDASASAPAASPAGATVELKLEDHSPMLPRLMLPMQLGSRDVEVDMYIAGANRDCIVFGGPYDPTQSSSAVSYNTSFLNELGGPRRGQLWSDTVRLSSMTAKNVTVGFVPRGSGGGQCGIAWQAPGASFFGYDDAYSAYLDDLREDGAMSPGRFSIQYQLGGASTMSFGSAVTDPKGSGEWIAADPQAPGFWSVPGALGDSESTFLVVDPSAYSIYGKTGDLMPVIHQLGLANSTFRDEDNLLSATYPCDKAPEVTITVGNVKIPLTKEVMTFGKDAKGDCVLPFKGNDNLQYPSFLGSPFLASIKSIIFDMDTRSLSVVPL</sequence>
<feature type="domain" description="Peptidase A1" evidence="2">
    <location>
        <begin position="96"/>
        <end position="385"/>
    </location>
</feature>
<feature type="signal peptide" evidence="1">
    <location>
        <begin position="1"/>
        <end position="19"/>
    </location>
</feature>
<dbReference type="InterPro" id="IPR033121">
    <property type="entry name" value="PEPTIDASE_A1"/>
</dbReference>
<dbReference type="EMBL" id="JAPDMQ010000671">
    <property type="protein sequence ID" value="KAK0521447.1"/>
    <property type="molecule type" value="Genomic_DNA"/>
</dbReference>
<keyword evidence="1" id="KW-0732">Signal</keyword>
<comment type="caution">
    <text evidence="3">The sequence shown here is derived from an EMBL/GenBank/DDBJ whole genome shotgun (WGS) entry which is preliminary data.</text>
</comment>
<protein>
    <recommendedName>
        <fullName evidence="2">Peptidase A1 domain-containing protein</fullName>
    </recommendedName>
</protein>
<name>A0AAN6G786_9BASI</name>
<evidence type="ECO:0000256" key="1">
    <source>
        <dbReference type="SAM" id="SignalP"/>
    </source>
</evidence>
<dbReference type="SUPFAM" id="SSF50630">
    <property type="entry name" value="Acid proteases"/>
    <property type="match status" value="1"/>
</dbReference>
<evidence type="ECO:0000313" key="4">
    <source>
        <dbReference type="Proteomes" id="UP001176521"/>
    </source>
</evidence>
<organism evidence="3 4">
    <name type="scientific">Tilletia horrida</name>
    <dbReference type="NCBI Taxonomy" id="155126"/>
    <lineage>
        <taxon>Eukaryota</taxon>
        <taxon>Fungi</taxon>
        <taxon>Dikarya</taxon>
        <taxon>Basidiomycota</taxon>
        <taxon>Ustilaginomycotina</taxon>
        <taxon>Exobasidiomycetes</taxon>
        <taxon>Tilletiales</taxon>
        <taxon>Tilletiaceae</taxon>
        <taxon>Tilletia</taxon>
    </lineage>
</organism>
<evidence type="ECO:0000313" key="3">
    <source>
        <dbReference type="EMBL" id="KAK0521447.1"/>
    </source>
</evidence>
<feature type="chain" id="PRO_5042840647" description="Peptidase A1 domain-containing protein" evidence="1">
    <location>
        <begin position="20"/>
        <end position="387"/>
    </location>
</feature>
<accession>A0AAN6G786</accession>
<dbReference type="Proteomes" id="UP001176521">
    <property type="component" value="Unassembled WGS sequence"/>
</dbReference>
<dbReference type="Gene3D" id="2.40.70.10">
    <property type="entry name" value="Acid Proteases"/>
    <property type="match status" value="2"/>
</dbReference>
<reference evidence="3" key="1">
    <citation type="journal article" date="2023" name="PhytoFront">
        <title>Draft Genome Resources of Seven Strains of Tilletia horrida, Causal Agent of Kernel Smut of Rice.</title>
        <authorList>
            <person name="Khanal S."/>
            <person name="Antony Babu S."/>
            <person name="Zhou X.G."/>
        </authorList>
    </citation>
    <scope>NUCLEOTIDE SEQUENCE</scope>
    <source>
        <strain evidence="3">TX3</strain>
    </source>
</reference>
<dbReference type="AlphaFoldDB" id="A0AAN6G786"/>
<keyword evidence="4" id="KW-1185">Reference proteome</keyword>
<dbReference type="InterPro" id="IPR021109">
    <property type="entry name" value="Peptidase_aspartic_dom_sf"/>
</dbReference>
<evidence type="ECO:0000259" key="2">
    <source>
        <dbReference type="PROSITE" id="PS51767"/>
    </source>
</evidence>
<gene>
    <name evidence="3" type="ORF">OC842_006779</name>
</gene>
<proteinExistence type="predicted"/>
<dbReference type="PROSITE" id="PS51767">
    <property type="entry name" value="PEPTIDASE_A1"/>
    <property type="match status" value="1"/>
</dbReference>